<evidence type="ECO:0008006" key="3">
    <source>
        <dbReference type="Google" id="ProtNLM"/>
    </source>
</evidence>
<evidence type="ECO:0000313" key="1">
    <source>
        <dbReference type="EMBL" id="GAA0548260.1"/>
    </source>
</evidence>
<keyword evidence="2" id="KW-1185">Reference proteome</keyword>
<protein>
    <recommendedName>
        <fullName evidence="3">DUF4333 domain-containing protein</fullName>
    </recommendedName>
</protein>
<comment type="caution">
    <text evidence="1">The sequence shown here is derived from an EMBL/GenBank/DDBJ whole genome shotgun (WGS) entry which is preliminary data.</text>
</comment>
<dbReference type="EMBL" id="BAAAHD010000005">
    <property type="protein sequence ID" value="GAA0548260.1"/>
    <property type="molecule type" value="Genomic_DNA"/>
</dbReference>
<gene>
    <name evidence="1" type="ORF">GCM10009546_07810</name>
</gene>
<proteinExistence type="predicted"/>
<dbReference type="Proteomes" id="UP001501427">
    <property type="component" value="Unassembled WGS sequence"/>
</dbReference>
<accession>A0ABN1DNM8</accession>
<sequence>MEMTQTVRQLGRKKILILGAAAALLVLALVGGAVAYLVFRGEELTYQTQAAMRKALPVTAAAELHEHGVKLAEPLKCADLPGATQDELRVSCAGTTSDKKPVAVFGSGDRETAESHYTILVAGKPVVENAPCLGADCHGEEG</sequence>
<reference evidence="1 2" key="1">
    <citation type="journal article" date="2019" name="Int. J. Syst. Evol. Microbiol.">
        <title>The Global Catalogue of Microorganisms (GCM) 10K type strain sequencing project: providing services to taxonomists for standard genome sequencing and annotation.</title>
        <authorList>
            <consortium name="The Broad Institute Genomics Platform"/>
            <consortium name="The Broad Institute Genome Sequencing Center for Infectious Disease"/>
            <person name="Wu L."/>
            <person name="Ma J."/>
        </authorList>
    </citation>
    <scope>NUCLEOTIDE SEQUENCE [LARGE SCALE GENOMIC DNA]</scope>
    <source>
        <strain evidence="1 2">JCM 10667</strain>
    </source>
</reference>
<name>A0ABN1DNM8_9ACTN</name>
<organism evidence="1 2">
    <name type="scientific">Actinomadura livida</name>
    <dbReference type="NCBI Taxonomy" id="79909"/>
    <lineage>
        <taxon>Bacteria</taxon>
        <taxon>Bacillati</taxon>
        <taxon>Actinomycetota</taxon>
        <taxon>Actinomycetes</taxon>
        <taxon>Streptosporangiales</taxon>
        <taxon>Thermomonosporaceae</taxon>
        <taxon>Actinomadura</taxon>
    </lineage>
</organism>
<evidence type="ECO:0000313" key="2">
    <source>
        <dbReference type="Proteomes" id="UP001501427"/>
    </source>
</evidence>